<feature type="region of interest" description="Disordered" evidence="1">
    <location>
        <begin position="163"/>
        <end position="208"/>
    </location>
</feature>
<evidence type="ECO:0000313" key="2">
    <source>
        <dbReference type="EMBL" id="GAO16368.1"/>
    </source>
</evidence>
<dbReference type="EMBL" id="BBTG02000035">
    <property type="protein sequence ID" value="GAO16368.1"/>
    <property type="molecule type" value="Genomic_DNA"/>
</dbReference>
<dbReference type="Proteomes" id="UP000054053">
    <property type="component" value="Unassembled WGS sequence"/>
</dbReference>
<feature type="compositionally biased region" description="Basic and acidic residues" evidence="1">
    <location>
        <begin position="172"/>
        <end position="182"/>
    </location>
</feature>
<organism evidence="2 3">
    <name type="scientific">Ustilaginoidea virens</name>
    <name type="common">Rice false smut fungus</name>
    <name type="synonym">Villosiclava virens</name>
    <dbReference type="NCBI Taxonomy" id="1159556"/>
    <lineage>
        <taxon>Eukaryota</taxon>
        <taxon>Fungi</taxon>
        <taxon>Dikarya</taxon>
        <taxon>Ascomycota</taxon>
        <taxon>Pezizomycotina</taxon>
        <taxon>Sordariomycetes</taxon>
        <taxon>Hypocreomycetidae</taxon>
        <taxon>Hypocreales</taxon>
        <taxon>Clavicipitaceae</taxon>
        <taxon>Ustilaginoidea</taxon>
    </lineage>
</organism>
<feature type="region of interest" description="Disordered" evidence="1">
    <location>
        <begin position="25"/>
        <end position="52"/>
    </location>
</feature>
<feature type="compositionally biased region" description="Basic and acidic residues" evidence="1">
    <location>
        <begin position="189"/>
        <end position="199"/>
    </location>
</feature>
<sequence length="208" mass="21834">MSGTSVEAGGDGALKIEVLATGLISRPHNDSFGDRGAAPADAKPGAEDVDTNKGMLSSEFDAVDSVAAPTAARYARLCSLALEKNATNTPRVRHAPHTVEADCIKDGTAEDASRPNPRKRQVDEAFAPAGVAGTAGDSPPYMSRDAIEARRIILSCDLPAEQDVKWSGAPDTGHDPSEDKMRAGAPGSHHIESISREVGRSACFMKKR</sequence>
<name>A0A1B5L1U2_USTVR</name>
<proteinExistence type="predicted"/>
<evidence type="ECO:0000313" key="3">
    <source>
        <dbReference type="Proteomes" id="UP000054053"/>
    </source>
</evidence>
<dbReference type="AlphaFoldDB" id="A0A1B5L1U2"/>
<reference evidence="3" key="1">
    <citation type="journal article" date="2016" name="Genome Announc.">
        <title>Genome sequence of Ustilaginoidea virens IPU010, a rice pathogenic fungus causing false smut.</title>
        <authorList>
            <person name="Kumagai T."/>
            <person name="Ishii T."/>
            <person name="Terai G."/>
            <person name="Umemura M."/>
            <person name="Machida M."/>
            <person name="Asai K."/>
        </authorList>
    </citation>
    <scope>NUCLEOTIDE SEQUENCE [LARGE SCALE GENOMIC DNA]</scope>
    <source>
        <strain evidence="3">IPU010</strain>
    </source>
</reference>
<comment type="caution">
    <text evidence="2">The sequence shown here is derived from an EMBL/GenBank/DDBJ whole genome shotgun (WGS) entry which is preliminary data.</text>
</comment>
<protein>
    <submittedName>
        <fullName evidence="2">Uncharacterized protein</fullName>
    </submittedName>
</protein>
<gene>
    <name evidence="2" type="ORF">UVI_02049770</name>
</gene>
<evidence type="ECO:0000256" key="1">
    <source>
        <dbReference type="SAM" id="MobiDB-lite"/>
    </source>
</evidence>
<accession>A0A1B5L1U2</accession>